<dbReference type="GO" id="GO:0001735">
    <property type="term" value="F:prenylcysteine oxidase activity"/>
    <property type="evidence" value="ECO:0007669"/>
    <property type="project" value="InterPro"/>
</dbReference>
<feature type="signal peptide" evidence="8">
    <location>
        <begin position="1"/>
        <end position="19"/>
    </location>
</feature>
<dbReference type="SUPFAM" id="SSF51905">
    <property type="entry name" value="FAD/NAD(P)-binding domain"/>
    <property type="match status" value="1"/>
</dbReference>
<dbReference type="InterPro" id="IPR036188">
    <property type="entry name" value="FAD/NAD-bd_sf"/>
</dbReference>
<evidence type="ECO:0000256" key="6">
    <source>
        <dbReference type="ARBA" id="ARBA00023002"/>
    </source>
</evidence>
<dbReference type="Gene3D" id="3.50.50.60">
    <property type="entry name" value="FAD/NAD(P)-binding domain"/>
    <property type="match status" value="1"/>
</dbReference>
<keyword evidence="11" id="KW-1185">Reference proteome</keyword>
<dbReference type="Proteomes" id="UP001174691">
    <property type="component" value="Unassembled WGS sequence"/>
</dbReference>
<evidence type="ECO:0000256" key="1">
    <source>
        <dbReference type="ARBA" id="ARBA00001974"/>
    </source>
</evidence>
<reference evidence="10" key="1">
    <citation type="submission" date="2022-07" db="EMBL/GenBank/DDBJ databases">
        <title>Fungi with potential for degradation of polypropylene.</title>
        <authorList>
            <person name="Gostincar C."/>
        </authorList>
    </citation>
    <scope>NUCLEOTIDE SEQUENCE</scope>
    <source>
        <strain evidence="10">EXF-13287</strain>
    </source>
</reference>
<keyword evidence="3" id="KW-0285">Flavoprotein</keyword>
<accession>A0AA38VXD8</accession>
<gene>
    <name evidence="10" type="ORF">NKR19_g4223</name>
</gene>
<keyword evidence="4 8" id="KW-0732">Signal</keyword>
<comment type="cofactor">
    <cofactor evidence="1">
        <name>FAD</name>
        <dbReference type="ChEBI" id="CHEBI:57692"/>
    </cofactor>
</comment>
<keyword evidence="6" id="KW-0560">Oxidoreductase</keyword>
<evidence type="ECO:0000256" key="7">
    <source>
        <dbReference type="ARBA" id="ARBA00023180"/>
    </source>
</evidence>
<evidence type="ECO:0000313" key="10">
    <source>
        <dbReference type="EMBL" id="KAJ9156773.1"/>
    </source>
</evidence>
<dbReference type="GO" id="GO:0030327">
    <property type="term" value="P:prenylated protein catabolic process"/>
    <property type="evidence" value="ECO:0007669"/>
    <property type="project" value="TreeGrafter"/>
</dbReference>
<evidence type="ECO:0000256" key="5">
    <source>
        <dbReference type="ARBA" id="ARBA00022827"/>
    </source>
</evidence>
<evidence type="ECO:0000313" key="11">
    <source>
        <dbReference type="Proteomes" id="UP001174691"/>
    </source>
</evidence>
<evidence type="ECO:0000259" key="9">
    <source>
        <dbReference type="Pfam" id="PF07156"/>
    </source>
</evidence>
<dbReference type="InterPro" id="IPR017046">
    <property type="entry name" value="Prenylcysteine_Oxase1"/>
</dbReference>
<keyword evidence="5" id="KW-0274">FAD</keyword>
<proteinExistence type="inferred from homology"/>
<dbReference type="PANTHER" id="PTHR15944">
    <property type="entry name" value="FARNESYLCYSTEINE LYASE"/>
    <property type="match status" value="1"/>
</dbReference>
<name>A0AA38VXD8_9PEZI</name>
<dbReference type="GO" id="GO:0030328">
    <property type="term" value="P:prenylcysteine catabolic process"/>
    <property type="evidence" value="ECO:0007669"/>
    <property type="project" value="InterPro"/>
</dbReference>
<sequence>MRLQRLILAAVSVASAISGADVLPASARAEQALKPQQVRNIAIIGAGAAGSSAAYYLRQYAEEHDLAVNITLFEKTDRIGGRTLTIQPFGIAGLPESVELGASIFIELNAILYNATREFGLETTTREEDGVGGIMVFWDGDKIRFTIDSSRSEWYTKARLVWRYGYFALKKSQTLMHKTIAKFLNLYEPPYFPFKSLTQRVYELELLDETSLTGEEFLQKNKIPDLLSYEFIQALTRVNYASNLAHIHGLETMVSTAPEGAMSVVGGNWRIFDEMVKASHATFLPNTSVTAIDIEEADAPSSGQKYILKTQSSGDSAAVEQTQDVAFDDVVVATPYQFSKITTSNNVLEDAIDEIPYITLHVTIFTSPFELSPAYFKVSPEKRPATVLTTLADGEGPTSGVQGAGKAGFYSISTLRRVGNPRTGKLEYLYKIFSPERVTPELLSDLLGVKVPDTFIGSTEQEAAHEAVEPISWYYPHVFQSYPKGFPRVTFQDPVIRDGLYYTSGMESFISTMETNALMGKNVARLIIDRMMDVDEEKGTMVGELGDDGGRNFLQEEL</sequence>
<feature type="chain" id="PRO_5041362143" evidence="8">
    <location>
        <begin position="20"/>
        <end position="558"/>
    </location>
</feature>
<comment type="similarity">
    <text evidence="2">Belongs to the prenylcysteine oxidase family.</text>
</comment>
<feature type="domain" description="Prenylcysteine lyase" evidence="9">
    <location>
        <begin position="149"/>
        <end position="533"/>
    </location>
</feature>
<keyword evidence="7" id="KW-0325">Glycoprotein</keyword>
<dbReference type="EMBL" id="JANBVN010000051">
    <property type="protein sequence ID" value="KAJ9156773.1"/>
    <property type="molecule type" value="Genomic_DNA"/>
</dbReference>
<dbReference type="Pfam" id="PF07156">
    <property type="entry name" value="Prenylcys_lyase"/>
    <property type="match status" value="1"/>
</dbReference>
<dbReference type="Pfam" id="PF13450">
    <property type="entry name" value="NAD_binding_8"/>
    <property type="match status" value="1"/>
</dbReference>
<evidence type="ECO:0000256" key="4">
    <source>
        <dbReference type="ARBA" id="ARBA00022729"/>
    </source>
</evidence>
<evidence type="ECO:0000256" key="8">
    <source>
        <dbReference type="SAM" id="SignalP"/>
    </source>
</evidence>
<protein>
    <submittedName>
        <fullName evidence="10">Prenylcysteine oxidase</fullName>
    </submittedName>
</protein>
<dbReference type="PANTHER" id="PTHR15944:SF0">
    <property type="entry name" value="PRENYLCYSTEINE LYASE DOMAIN-CONTAINING PROTEIN"/>
    <property type="match status" value="1"/>
</dbReference>
<dbReference type="InterPro" id="IPR010795">
    <property type="entry name" value="Prenylcys_lyase"/>
</dbReference>
<organism evidence="10 11">
    <name type="scientific">Coniochaeta hoffmannii</name>
    <dbReference type="NCBI Taxonomy" id="91930"/>
    <lineage>
        <taxon>Eukaryota</taxon>
        <taxon>Fungi</taxon>
        <taxon>Dikarya</taxon>
        <taxon>Ascomycota</taxon>
        <taxon>Pezizomycotina</taxon>
        <taxon>Sordariomycetes</taxon>
        <taxon>Sordariomycetidae</taxon>
        <taxon>Coniochaetales</taxon>
        <taxon>Coniochaetaceae</taxon>
        <taxon>Coniochaeta</taxon>
    </lineage>
</organism>
<dbReference type="AlphaFoldDB" id="A0AA38VXD8"/>
<evidence type="ECO:0000256" key="2">
    <source>
        <dbReference type="ARBA" id="ARBA00009967"/>
    </source>
</evidence>
<evidence type="ECO:0000256" key="3">
    <source>
        <dbReference type="ARBA" id="ARBA00022630"/>
    </source>
</evidence>
<dbReference type="PIRSF" id="PIRSF036292">
    <property type="entry name" value="Prenylcysteine_oxidase"/>
    <property type="match status" value="1"/>
</dbReference>
<comment type="caution">
    <text evidence="10">The sequence shown here is derived from an EMBL/GenBank/DDBJ whole genome shotgun (WGS) entry which is preliminary data.</text>
</comment>